<name>A0AAE0EBJ6_9ROSI</name>
<dbReference type="PANTHER" id="PTHR31635">
    <property type="entry name" value="REVERSE TRANSCRIPTASE DOMAIN-CONTAINING PROTEIN-RELATED"/>
    <property type="match status" value="1"/>
</dbReference>
<organism evidence="2 3">
    <name type="scientific">Dipteronia sinensis</name>
    <dbReference type="NCBI Taxonomy" id="43782"/>
    <lineage>
        <taxon>Eukaryota</taxon>
        <taxon>Viridiplantae</taxon>
        <taxon>Streptophyta</taxon>
        <taxon>Embryophyta</taxon>
        <taxon>Tracheophyta</taxon>
        <taxon>Spermatophyta</taxon>
        <taxon>Magnoliopsida</taxon>
        <taxon>eudicotyledons</taxon>
        <taxon>Gunneridae</taxon>
        <taxon>Pentapetalae</taxon>
        <taxon>rosids</taxon>
        <taxon>malvids</taxon>
        <taxon>Sapindales</taxon>
        <taxon>Sapindaceae</taxon>
        <taxon>Hippocastanoideae</taxon>
        <taxon>Acereae</taxon>
        <taxon>Dipteronia</taxon>
    </lineage>
</organism>
<evidence type="ECO:0000313" key="3">
    <source>
        <dbReference type="Proteomes" id="UP001281410"/>
    </source>
</evidence>
<accession>A0AAE0EBJ6</accession>
<dbReference type="AlphaFoldDB" id="A0AAE0EBJ6"/>
<feature type="domain" description="Reverse transcriptase" evidence="1">
    <location>
        <begin position="1"/>
        <end position="184"/>
    </location>
</feature>
<dbReference type="PANTHER" id="PTHR31635:SF196">
    <property type="entry name" value="REVERSE TRANSCRIPTASE DOMAIN-CONTAINING PROTEIN-RELATED"/>
    <property type="match status" value="1"/>
</dbReference>
<evidence type="ECO:0000259" key="1">
    <source>
        <dbReference type="PROSITE" id="PS50878"/>
    </source>
</evidence>
<dbReference type="EMBL" id="JANJYJ010000003">
    <property type="protein sequence ID" value="KAK3222323.1"/>
    <property type="molecule type" value="Genomic_DNA"/>
</dbReference>
<keyword evidence="3" id="KW-1185">Reference proteome</keyword>
<gene>
    <name evidence="2" type="ORF">Dsin_009348</name>
</gene>
<reference evidence="2" key="1">
    <citation type="journal article" date="2023" name="Plant J.">
        <title>Genome sequences and population genomics provide insights into the demographic history, inbreeding, and mutation load of two 'living fossil' tree species of Dipteronia.</title>
        <authorList>
            <person name="Feng Y."/>
            <person name="Comes H.P."/>
            <person name="Chen J."/>
            <person name="Zhu S."/>
            <person name="Lu R."/>
            <person name="Zhang X."/>
            <person name="Li P."/>
            <person name="Qiu J."/>
            <person name="Olsen K.M."/>
            <person name="Qiu Y."/>
        </authorList>
    </citation>
    <scope>NUCLEOTIDE SEQUENCE</scope>
    <source>
        <strain evidence="2">NBL</strain>
    </source>
</reference>
<proteinExistence type="predicted"/>
<dbReference type="Proteomes" id="UP001281410">
    <property type="component" value="Unassembled WGS sequence"/>
</dbReference>
<evidence type="ECO:0000313" key="2">
    <source>
        <dbReference type="EMBL" id="KAK3222323.1"/>
    </source>
</evidence>
<dbReference type="InterPro" id="IPR000477">
    <property type="entry name" value="RT_dom"/>
</dbReference>
<dbReference type="InterPro" id="IPR043502">
    <property type="entry name" value="DNA/RNA_pol_sf"/>
</dbReference>
<sequence length="319" mass="36666">MRLLVVGGGGREKEGGIVLKLDFEKAYDSVDHKFLDLCLEGMCFGDKWRGWICNCTSSPMISILFNGSPTKEFGIGKGFRQGEPLSPFLFNIVVEALNRMLLKARDLNMFRGKVFDREGIYLTHLQFADDTILFIEVKEESLVNVRGILRCQKASLPFINLGFPLGGNPNLIRNRRNGGLGIGQIQDKGNDMLAKWILRIGNEVEALWRQVVCAKYSVESRNLVWDWNEFYALAVKKIEVVCEFGAWNGAVWQWNVETRRHVLGWEEEVWFNFINKVDKFKMRSSSPDSLIWTHTPSGSFLFAHFKGQLRRGWQMYLLL</sequence>
<dbReference type="PROSITE" id="PS50878">
    <property type="entry name" value="RT_POL"/>
    <property type="match status" value="1"/>
</dbReference>
<dbReference type="SUPFAM" id="SSF56672">
    <property type="entry name" value="DNA/RNA polymerases"/>
    <property type="match status" value="1"/>
</dbReference>
<comment type="caution">
    <text evidence="2">The sequence shown here is derived from an EMBL/GenBank/DDBJ whole genome shotgun (WGS) entry which is preliminary data.</text>
</comment>
<protein>
    <recommendedName>
        <fullName evidence="1">Reverse transcriptase domain-containing protein</fullName>
    </recommendedName>
</protein>
<dbReference type="Pfam" id="PF00078">
    <property type="entry name" value="RVT_1"/>
    <property type="match status" value="1"/>
</dbReference>